<dbReference type="RefSeq" id="XP_016620847.1">
    <property type="nucleotide sequence ID" value="XM_016763234.1"/>
</dbReference>
<dbReference type="PROSITE" id="PS51767">
    <property type="entry name" value="PEPTIDASE_A1"/>
    <property type="match status" value="1"/>
</dbReference>
<protein>
    <recommendedName>
        <fullName evidence="2">Peptidase A1 domain-containing protein</fullName>
    </recommendedName>
</protein>
<dbReference type="Pfam" id="PF00026">
    <property type="entry name" value="Asp"/>
    <property type="match status" value="1"/>
</dbReference>
<organism evidence="3 4">
    <name type="scientific">Cladophialophora bantiana (strain ATCC 10958 / CBS 173.52 / CDC B-1940 / NIH 8579)</name>
    <name type="common">Xylohypha bantiana</name>
    <dbReference type="NCBI Taxonomy" id="1442370"/>
    <lineage>
        <taxon>Eukaryota</taxon>
        <taxon>Fungi</taxon>
        <taxon>Dikarya</taxon>
        <taxon>Ascomycota</taxon>
        <taxon>Pezizomycotina</taxon>
        <taxon>Eurotiomycetes</taxon>
        <taxon>Chaetothyriomycetidae</taxon>
        <taxon>Chaetothyriales</taxon>
        <taxon>Herpotrichiellaceae</taxon>
        <taxon>Cladophialophora</taxon>
    </lineage>
</organism>
<keyword evidence="1" id="KW-0812">Transmembrane</keyword>
<dbReference type="OrthoDB" id="4074350at2759"/>
<keyword evidence="1" id="KW-1133">Transmembrane helix</keyword>
<dbReference type="InterPro" id="IPR021109">
    <property type="entry name" value="Peptidase_aspartic_dom_sf"/>
</dbReference>
<dbReference type="GeneID" id="27698422"/>
<reference evidence="3" key="1">
    <citation type="submission" date="2015-01" db="EMBL/GenBank/DDBJ databases">
        <title>The Genome Sequence of Cladophialophora bantiana CBS 173.52.</title>
        <authorList>
            <consortium name="The Broad Institute Genomics Platform"/>
            <person name="Cuomo C."/>
            <person name="de Hoog S."/>
            <person name="Gorbushina A."/>
            <person name="Stielow B."/>
            <person name="Teixiera M."/>
            <person name="Abouelleil A."/>
            <person name="Chapman S.B."/>
            <person name="Priest M."/>
            <person name="Young S.K."/>
            <person name="Wortman J."/>
            <person name="Nusbaum C."/>
            <person name="Birren B."/>
        </authorList>
    </citation>
    <scope>NUCLEOTIDE SEQUENCE [LARGE SCALE GENOMIC DNA]</scope>
    <source>
        <strain evidence="3">CBS 173.52</strain>
    </source>
</reference>
<keyword evidence="1" id="KW-0472">Membrane</keyword>
<evidence type="ECO:0000313" key="4">
    <source>
        <dbReference type="Proteomes" id="UP000053789"/>
    </source>
</evidence>
<evidence type="ECO:0000313" key="3">
    <source>
        <dbReference type="EMBL" id="KIW94178.1"/>
    </source>
</evidence>
<evidence type="ECO:0000259" key="2">
    <source>
        <dbReference type="PROSITE" id="PS51767"/>
    </source>
</evidence>
<dbReference type="InterPro" id="IPR033121">
    <property type="entry name" value="PEPTIDASE_A1"/>
</dbReference>
<evidence type="ECO:0000256" key="1">
    <source>
        <dbReference type="SAM" id="Phobius"/>
    </source>
</evidence>
<dbReference type="EMBL" id="KN846986">
    <property type="protein sequence ID" value="KIW94178.1"/>
    <property type="molecule type" value="Genomic_DNA"/>
</dbReference>
<gene>
    <name evidence="3" type="ORF">Z519_05494</name>
</gene>
<proteinExistence type="predicted"/>
<dbReference type="HOGENOM" id="CLU_009988_1_1_1"/>
<keyword evidence="4" id="KW-1185">Reference proteome</keyword>
<accession>A0A0D2HLK1</accession>
<dbReference type="Proteomes" id="UP000053789">
    <property type="component" value="Unassembled WGS sequence"/>
</dbReference>
<name>A0A0D2HLK1_CLAB1</name>
<sequence length="534" mass="57184">MIGSNLQSLSLLPSTSTQETLVLGPDGCVEATCESKRGGLFFANESSTFEERGLHETKNGVLLLGSGYAYYGLDSVYFDSALSASRQLIGVVNSTDWWLGSLGLGLELSTMDNDTDGYVPFLSSLVQDNAMIPSHSYGYTAGAIYRLNGVPASLTLGGIDTNRFIPNNLTFSLSSRSAPVVFLNSISVSSDADDGGHPSNWRSYSTTLLESSDADLFAIDSSTPFLWLPGSARDAFAKALNLTYNKTIGLYEYPDSVTSPETLSAWNLTFSFVVSSSAGAPSNLTLTLPYDAFNLQFSYPFPNGNAGKSSARINYFPVRKATDSTFYTLGRAFLQEVYLAVDYERHRFSLSQAVFRADANENLNLLSITRPENSLWPGPGPTAESRLSTGEKVGIGIGGVTGILCGLFAIIVIARRQKTKKVATDSSNTDVRFSTTNSGSSVLELVGDRTYAAEALSDSTVSRFELPTSSSIEMPAGDVPSKFLQGSGLMISRIPDTLNSDAEQAQPGLWSTEILGPEDDSIKAMEASAAFGSR</sequence>
<dbReference type="AlphaFoldDB" id="A0A0D2HLK1"/>
<dbReference type="Gene3D" id="2.40.70.10">
    <property type="entry name" value="Acid Proteases"/>
    <property type="match status" value="2"/>
</dbReference>
<feature type="domain" description="Peptidase A1" evidence="2">
    <location>
        <begin position="1"/>
        <end position="351"/>
    </location>
</feature>
<feature type="transmembrane region" description="Helical" evidence="1">
    <location>
        <begin position="393"/>
        <end position="414"/>
    </location>
</feature>
<dbReference type="SUPFAM" id="SSF50630">
    <property type="entry name" value="Acid proteases"/>
    <property type="match status" value="1"/>
</dbReference>